<sequence>MMKSETSKNNEQQLKNASNAALASLLNLTILPVISFIALLFIYKKTQPGNIDHYHAVLGIKINITAALALFLVSTLMIVLGGFHSPWTWVYVITYFTIVHTIFIVFAIWALVRSWSGDKLRSKHN</sequence>
<comment type="subcellular location">
    <subcellularLocation>
        <location evidence="1">Membrane</location>
        <topology evidence="1">Multi-pass membrane protein</topology>
    </subcellularLocation>
</comment>
<feature type="transmembrane region" description="Helical" evidence="5">
    <location>
        <begin position="64"/>
        <end position="83"/>
    </location>
</feature>
<evidence type="ECO:0000313" key="7">
    <source>
        <dbReference type="Proteomes" id="UP000294887"/>
    </source>
</evidence>
<evidence type="ECO:0000313" key="6">
    <source>
        <dbReference type="EMBL" id="TCJ88341.1"/>
    </source>
</evidence>
<dbReference type="OrthoDB" id="8778085at2"/>
<proteinExistence type="predicted"/>
<keyword evidence="7" id="KW-1185">Reference proteome</keyword>
<evidence type="ECO:0000256" key="4">
    <source>
        <dbReference type="ARBA" id="ARBA00023136"/>
    </source>
</evidence>
<gene>
    <name evidence="6" type="ORF">EV695_0184</name>
</gene>
<dbReference type="Proteomes" id="UP000294887">
    <property type="component" value="Unassembled WGS sequence"/>
</dbReference>
<feature type="transmembrane region" description="Helical" evidence="5">
    <location>
        <begin position="20"/>
        <end position="43"/>
    </location>
</feature>
<evidence type="ECO:0008006" key="8">
    <source>
        <dbReference type="Google" id="ProtNLM"/>
    </source>
</evidence>
<protein>
    <recommendedName>
        <fullName evidence="8">DUF4870 domain-containing protein</fullName>
    </recommendedName>
</protein>
<evidence type="ECO:0000256" key="2">
    <source>
        <dbReference type="ARBA" id="ARBA00022692"/>
    </source>
</evidence>
<feature type="transmembrane region" description="Helical" evidence="5">
    <location>
        <begin position="89"/>
        <end position="112"/>
    </location>
</feature>
<dbReference type="InterPro" id="IPR019109">
    <property type="entry name" value="MamF_MmsF"/>
</dbReference>
<evidence type="ECO:0000256" key="1">
    <source>
        <dbReference type="ARBA" id="ARBA00004141"/>
    </source>
</evidence>
<dbReference type="RefSeq" id="WP_131904042.1">
    <property type="nucleotide sequence ID" value="NZ_BAAAFU010000008.1"/>
</dbReference>
<keyword evidence="4 5" id="KW-0472">Membrane</keyword>
<dbReference type="AlphaFoldDB" id="A0A4R1FC53"/>
<comment type="caution">
    <text evidence="6">The sequence shown here is derived from an EMBL/GenBank/DDBJ whole genome shotgun (WGS) entry which is preliminary data.</text>
</comment>
<dbReference type="Pfam" id="PF09685">
    <property type="entry name" value="MamF_MmsF"/>
    <property type="match status" value="1"/>
</dbReference>
<reference evidence="6 7" key="1">
    <citation type="submission" date="2019-03" db="EMBL/GenBank/DDBJ databases">
        <title>Genomic Encyclopedia of Type Strains, Phase IV (KMG-IV): sequencing the most valuable type-strain genomes for metagenomic binning, comparative biology and taxonomic classification.</title>
        <authorList>
            <person name="Goeker M."/>
        </authorList>
    </citation>
    <scope>NUCLEOTIDE SEQUENCE [LARGE SCALE GENOMIC DNA]</scope>
    <source>
        <strain evidence="6 7">DSM 24830</strain>
    </source>
</reference>
<evidence type="ECO:0000256" key="3">
    <source>
        <dbReference type="ARBA" id="ARBA00022989"/>
    </source>
</evidence>
<organism evidence="6 7">
    <name type="scientific">Cocleimonas flava</name>
    <dbReference type="NCBI Taxonomy" id="634765"/>
    <lineage>
        <taxon>Bacteria</taxon>
        <taxon>Pseudomonadati</taxon>
        <taxon>Pseudomonadota</taxon>
        <taxon>Gammaproteobacteria</taxon>
        <taxon>Thiotrichales</taxon>
        <taxon>Thiotrichaceae</taxon>
        <taxon>Cocleimonas</taxon>
    </lineage>
</organism>
<keyword evidence="2 5" id="KW-0812">Transmembrane</keyword>
<dbReference type="EMBL" id="SMFQ01000002">
    <property type="protein sequence ID" value="TCJ88341.1"/>
    <property type="molecule type" value="Genomic_DNA"/>
</dbReference>
<evidence type="ECO:0000256" key="5">
    <source>
        <dbReference type="SAM" id="Phobius"/>
    </source>
</evidence>
<accession>A0A4R1FC53</accession>
<keyword evidence="3 5" id="KW-1133">Transmembrane helix</keyword>
<name>A0A4R1FC53_9GAMM</name>